<dbReference type="Pfam" id="PF00465">
    <property type="entry name" value="Fe-ADH"/>
    <property type="match status" value="1"/>
</dbReference>
<dbReference type="Gene3D" id="3.40.50.1970">
    <property type="match status" value="1"/>
</dbReference>
<dbReference type="EMBL" id="RBNJ01007349">
    <property type="protein sequence ID" value="RUS28004.1"/>
    <property type="molecule type" value="Genomic_DNA"/>
</dbReference>
<organism evidence="3 4">
    <name type="scientific">Jimgerdemannia flammicorona</name>
    <dbReference type="NCBI Taxonomy" id="994334"/>
    <lineage>
        <taxon>Eukaryota</taxon>
        <taxon>Fungi</taxon>
        <taxon>Fungi incertae sedis</taxon>
        <taxon>Mucoromycota</taxon>
        <taxon>Mucoromycotina</taxon>
        <taxon>Endogonomycetes</taxon>
        <taxon>Endogonales</taxon>
        <taxon>Endogonaceae</taxon>
        <taxon>Jimgerdemannia</taxon>
    </lineage>
</organism>
<keyword evidence="4" id="KW-1185">Reference proteome</keyword>
<dbReference type="InterPro" id="IPR001670">
    <property type="entry name" value="ADH_Fe/GldA"/>
</dbReference>
<dbReference type="PANTHER" id="PTHR11496">
    <property type="entry name" value="ALCOHOL DEHYDROGENASE"/>
    <property type="match status" value="1"/>
</dbReference>
<reference evidence="3 4" key="1">
    <citation type="journal article" date="2018" name="New Phytol.">
        <title>Phylogenomics of Endogonaceae and evolution of mycorrhizas within Mucoromycota.</title>
        <authorList>
            <person name="Chang Y."/>
            <person name="Desiro A."/>
            <person name="Na H."/>
            <person name="Sandor L."/>
            <person name="Lipzen A."/>
            <person name="Clum A."/>
            <person name="Barry K."/>
            <person name="Grigoriev I.V."/>
            <person name="Martin F.M."/>
            <person name="Stajich J.E."/>
            <person name="Smith M.E."/>
            <person name="Bonito G."/>
            <person name="Spatafora J.W."/>
        </authorList>
    </citation>
    <scope>NUCLEOTIDE SEQUENCE [LARGE SCALE GENOMIC DNA]</scope>
    <source>
        <strain evidence="3 4">AD002</strain>
    </source>
</reference>
<dbReference type="GO" id="GO:0005739">
    <property type="term" value="C:mitochondrion"/>
    <property type="evidence" value="ECO:0007669"/>
    <property type="project" value="TreeGrafter"/>
</dbReference>
<dbReference type="SUPFAM" id="SSF56796">
    <property type="entry name" value="Dehydroquinate synthase-like"/>
    <property type="match status" value="1"/>
</dbReference>
<gene>
    <name evidence="3" type="ORF">BC938DRAFT_482478</name>
</gene>
<dbReference type="Proteomes" id="UP000274822">
    <property type="component" value="Unassembled WGS sequence"/>
</dbReference>
<dbReference type="GO" id="GO:0004022">
    <property type="term" value="F:alcohol dehydrogenase (NAD+) activity"/>
    <property type="evidence" value="ECO:0007669"/>
    <property type="project" value="TreeGrafter"/>
</dbReference>
<feature type="domain" description="Alcohol dehydrogenase iron-type/glycerol dehydrogenase GldA" evidence="2">
    <location>
        <begin position="5"/>
        <end position="125"/>
    </location>
</feature>
<dbReference type="PANTHER" id="PTHR11496:SF83">
    <property type="entry name" value="HYDROXYACID-OXOACID TRANSHYDROGENASE, MITOCHONDRIAL"/>
    <property type="match status" value="1"/>
</dbReference>
<evidence type="ECO:0000313" key="4">
    <source>
        <dbReference type="Proteomes" id="UP000274822"/>
    </source>
</evidence>
<accession>A0A433QE25</accession>
<proteinExistence type="predicted"/>
<evidence type="ECO:0000313" key="3">
    <source>
        <dbReference type="EMBL" id="RUS28004.1"/>
    </source>
</evidence>
<comment type="caution">
    <text evidence="3">The sequence shown here is derived from an EMBL/GenBank/DDBJ whole genome shotgun (WGS) entry which is preliminary data.</text>
</comment>
<sequence>MDLLNLKSKKVAVFTDPTIAKLHPLKAVIESLDRHKVNYVLYDTVRVEPTDTRLPCSPVSFKDAIAWSKRHNPDAFVAVGGGSVMDTTKAANLYATYPDADFLDFVNAPIGKGRVVDRSLKPLICGRFKVDGMKGSVERW</sequence>
<protein>
    <recommendedName>
        <fullName evidence="2">Alcohol dehydrogenase iron-type/glycerol dehydrogenase GldA domain-containing protein</fullName>
    </recommendedName>
</protein>
<dbReference type="InterPro" id="IPR039697">
    <property type="entry name" value="Alcohol_dehydrogenase_Fe"/>
</dbReference>
<name>A0A433QE25_9FUNG</name>
<dbReference type="AlphaFoldDB" id="A0A433QE25"/>
<evidence type="ECO:0000259" key="2">
    <source>
        <dbReference type="Pfam" id="PF00465"/>
    </source>
</evidence>
<evidence type="ECO:0000256" key="1">
    <source>
        <dbReference type="ARBA" id="ARBA00023002"/>
    </source>
</evidence>
<keyword evidence="1" id="KW-0560">Oxidoreductase</keyword>
<dbReference type="GO" id="GO:0046872">
    <property type="term" value="F:metal ion binding"/>
    <property type="evidence" value="ECO:0007669"/>
    <property type="project" value="InterPro"/>
</dbReference>